<dbReference type="Pfam" id="PF08447">
    <property type="entry name" value="PAS_3"/>
    <property type="match status" value="2"/>
</dbReference>
<dbReference type="InterPro" id="IPR052162">
    <property type="entry name" value="Sensor_kinase/Photoreceptor"/>
</dbReference>
<evidence type="ECO:0000313" key="11">
    <source>
        <dbReference type="Proteomes" id="UP000228621"/>
    </source>
</evidence>
<keyword evidence="11" id="KW-1185">Reference proteome</keyword>
<dbReference type="EC" id="2.7.13.3" evidence="2"/>
<dbReference type="Gene3D" id="1.10.287.130">
    <property type="match status" value="1"/>
</dbReference>
<dbReference type="PANTHER" id="PTHR43304">
    <property type="entry name" value="PHYTOCHROME-LIKE PROTEIN CPH1"/>
    <property type="match status" value="1"/>
</dbReference>
<dbReference type="SMART" id="SM00387">
    <property type="entry name" value="HATPase_c"/>
    <property type="match status" value="1"/>
</dbReference>
<evidence type="ECO:0000256" key="3">
    <source>
        <dbReference type="ARBA" id="ARBA00022553"/>
    </source>
</evidence>
<keyword evidence="3" id="KW-0597">Phosphoprotein</keyword>
<dbReference type="InterPro" id="IPR013655">
    <property type="entry name" value="PAS_fold_3"/>
</dbReference>
<name>A0A2A5JW08_PSEO7</name>
<evidence type="ECO:0000256" key="1">
    <source>
        <dbReference type="ARBA" id="ARBA00000085"/>
    </source>
</evidence>
<evidence type="ECO:0000256" key="6">
    <source>
        <dbReference type="SAM" id="Phobius"/>
    </source>
</evidence>
<dbReference type="RefSeq" id="WP_099640209.1">
    <property type="nucleotide sequence ID" value="NZ_NKHF01000003.1"/>
</dbReference>
<dbReference type="PROSITE" id="PS50112">
    <property type="entry name" value="PAS"/>
    <property type="match status" value="1"/>
</dbReference>
<dbReference type="Pfam" id="PF00512">
    <property type="entry name" value="HisKA"/>
    <property type="match status" value="1"/>
</dbReference>
<evidence type="ECO:0000259" key="9">
    <source>
        <dbReference type="PROSITE" id="PS50113"/>
    </source>
</evidence>
<dbReference type="AlphaFoldDB" id="A0A2A5JW08"/>
<feature type="transmembrane region" description="Helical" evidence="6">
    <location>
        <begin position="32"/>
        <end position="52"/>
    </location>
</feature>
<evidence type="ECO:0000259" key="8">
    <source>
        <dbReference type="PROSITE" id="PS50112"/>
    </source>
</evidence>
<dbReference type="InterPro" id="IPR035965">
    <property type="entry name" value="PAS-like_dom_sf"/>
</dbReference>
<comment type="caution">
    <text evidence="10">The sequence shown here is derived from an EMBL/GenBank/DDBJ whole genome shotgun (WGS) entry which is preliminary data.</text>
</comment>
<dbReference type="InterPro" id="IPR013656">
    <property type="entry name" value="PAS_4"/>
</dbReference>
<dbReference type="InterPro" id="IPR036890">
    <property type="entry name" value="HATPase_C_sf"/>
</dbReference>
<dbReference type="EMBL" id="NKHF01000003">
    <property type="protein sequence ID" value="PCK33663.1"/>
    <property type="molecule type" value="Genomic_DNA"/>
</dbReference>
<dbReference type="CDD" id="cd00082">
    <property type="entry name" value="HisKA"/>
    <property type="match status" value="1"/>
</dbReference>
<keyword evidence="6" id="KW-0472">Membrane</keyword>
<dbReference type="PRINTS" id="PR00344">
    <property type="entry name" value="BCTRLSENSOR"/>
</dbReference>
<organism evidence="10 11">
    <name type="scientific">Pseudoalteromonas piscicida</name>
    <dbReference type="NCBI Taxonomy" id="43662"/>
    <lineage>
        <taxon>Bacteria</taxon>
        <taxon>Pseudomonadati</taxon>
        <taxon>Pseudomonadota</taxon>
        <taxon>Gammaproteobacteria</taxon>
        <taxon>Alteromonadales</taxon>
        <taxon>Pseudoalteromonadaceae</taxon>
        <taxon>Pseudoalteromonas</taxon>
    </lineage>
</organism>
<keyword evidence="4" id="KW-0808">Transferase</keyword>
<dbReference type="InterPro" id="IPR001610">
    <property type="entry name" value="PAC"/>
</dbReference>
<feature type="domain" description="PAS" evidence="8">
    <location>
        <begin position="538"/>
        <end position="609"/>
    </location>
</feature>
<dbReference type="OrthoDB" id="9808408at2"/>
<reference evidence="11" key="1">
    <citation type="journal article" date="2019" name="Genome Announc.">
        <title>Draft Genome Sequence of Pseudoalteromonas piscicida Strain 36Y ROTHPW, an Hypersaline Seawater Isolate from the South Coast of Sonora, Mexico.</title>
        <authorList>
            <person name="Sanchez-Diaz R."/>
            <person name="Molina-Garza Z.J."/>
            <person name="Cruz-Suarez L.E."/>
            <person name="Selvin J."/>
            <person name="Kiran G.S."/>
            <person name="Ibarra-Gamez J.C."/>
            <person name="Gomez-Gil B."/>
            <person name="Galaviz-Silva L."/>
        </authorList>
    </citation>
    <scope>NUCLEOTIDE SEQUENCE [LARGE SCALE GENOMIC DNA]</scope>
    <source>
        <strain evidence="11">36Y_RITHPW</strain>
    </source>
</reference>
<dbReference type="InterPro" id="IPR036097">
    <property type="entry name" value="HisK_dim/P_sf"/>
</dbReference>
<feature type="domain" description="PAC" evidence="9">
    <location>
        <begin position="614"/>
        <end position="667"/>
    </location>
</feature>
<keyword evidence="5 10" id="KW-0418">Kinase</keyword>
<proteinExistence type="predicted"/>
<dbReference type="InterPro" id="IPR004358">
    <property type="entry name" value="Sig_transdc_His_kin-like_C"/>
</dbReference>
<dbReference type="Gene3D" id="3.30.565.10">
    <property type="entry name" value="Histidine kinase-like ATPase, C-terminal domain"/>
    <property type="match status" value="1"/>
</dbReference>
<dbReference type="Gene3D" id="3.30.450.20">
    <property type="entry name" value="PAS domain"/>
    <property type="match status" value="4"/>
</dbReference>
<sequence>MDLNSFESFFHSAYMPHGHCYLWQPHILWTNVISDILIAAAYFSIPLAIMIYAKKRPDVGKNWVVILFCSFITLCGLTHLIGVYTVWHGAYGIHGISKAATAFISMVTAVYLFRLIPSAVAIPTPNQFHGVTARLKRMSDEKQALHSQLDQHRVTEFMLNTLPTSTLLLDQLLSISKCNPYFYRELGYDSPDELLGLRLHDIVSLDDPFDSLESISQSLLDQNDYSKEALCHVKDKFGNQIPMEMRLVQEPHDGTNLILAVFNNLSSLKRTERALANSTEQMKRAIGATEDGIWEWNVVDNSVSYSARLKTMIGKREDEQVTFDDWFAHIHPDHQQQVQAAIDHHFKTKEQYFVEYLGRDSKGEYAWFSAVGNSQFDEHGKPQMMSGALRNIHQRKALELQVAEKSKILNAIYEGASQAIWLLKVEPNQTFRFLEYNKFACQRTGVKFEQVFGKTLDELRGKALATELVDRIEKNYQLCAELAKPVDYTEMLPFNGKEHWYQTTLYPLKDNKDQVERIVGIAVDITARKYAEKELEDNQRFLQRMIDSAVCGLYLFDLKNHKNTRINKRYTQLLGYTMDELESCNLDTCFHESERALVFEHLDEVRASEDGVLIPIKYRFKHKNGHWVWCYSVDTVITRDKNGDPELMLGTFVDMTEHTELLLQLQESNAHLEHFAYIASHDLQEPLRKITAFSDSLAQRITPELTDYEDAKFEIDRLVDASQRMRIMIQDLLKLSRLHSQELKVQPTNLTLLIEDVCEVMSFSLEESNTEIKVENGELPLELDASLFLQVLQNLISNSIKFKTPDQPPVIHIYASQTGHETVLHYKDNGIGIPKSRRQQVFEPFRRFGTTEEYGSGIGLSLCRQIVKLHGGTIKCLQSDDGALFEIVFPKDKQE</sequence>
<keyword evidence="6" id="KW-1133">Transmembrane helix</keyword>
<dbReference type="PROSITE" id="PS50109">
    <property type="entry name" value="HIS_KIN"/>
    <property type="match status" value="1"/>
</dbReference>
<keyword evidence="6" id="KW-0812">Transmembrane</keyword>
<dbReference type="PANTHER" id="PTHR43304:SF1">
    <property type="entry name" value="PAC DOMAIN-CONTAINING PROTEIN"/>
    <property type="match status" value="1"/>
</dbReference>
<dbReference type="InterPro" id="IPR005467">
    <property type="entry name" value="His_kinase_dom"/>
</dbReference>
<dbReference type="InterPro" id="IPR058544">
    <property type="entry name" value="ETR1_N"/>
</dbReference>
<feature type="transmembrane region" description="Helical" evidence="6">
    <location>
        <begin position="64"/>
        <end position="87"/>
    </location>
</feature>
<dbReference type="GO" id="GO:0000155">
    <property type="term" value="F:phosphorelay sensor kinase activity"/>
    <property type="evidence" value="ECO:0007669"/>
    <property type="project" value="InterPro"/>
</dbReference>
<dbReference type="SUPFAM" id="SSF55874">
    <property type="entry name" value="ATPase domain of HSP90 chaperone/DNA topoisomerase II/histidine kinase"/>
    <property type="match status" value="1"/>
</dbReference>
<dbReference type="Proteomes" id="UP000228621">
    <property type="component" value="Unassembled WGS sequence"/>
</dbReference>
<dbReference type="InterPro" id="IPR003661">
    <property type="entry name" value="HisK_dim/P_dom"/>
</dbReference>
<dbReference type="SMART" id="SM00086">
    <property type="entry name" value="PAC"/>
    <property type="match status" value="3"/>
</dbReference>
<gene>
    <name evidence="10" type="ORF">CEX98_00610</name>
</gene>
<dbReference type="SMART" id="SM00091">
    <property type="entry name" value="PAS"/>
    <property type="match status" value="4"/>
</dbReference>
<evidence type="ECO:0000256" key="5">
    <source>
        <dbReference type="ARBA" id="ARBA00022777"/>
    </source>
</evidence>
<dbReference type="Pfam" id="PF02518">
    <property type="entry name" value="HATPase_c"/>
    <property type="match status" value="1"/>
</dbReference>
<feature type="domain" description="PAC" evidence="9">
    <location>
        <begin position="484"/>
        <end position="537"/>
    </location>
</feature>
<dbReference type="PROSITE" id="PS50113">
    <property type="entry name" value="PAC"/>
    <property type="match status" value="2"/>
</dbReference>
<evidence type="ECO:0000256" key="4">
    <source>
        <dbReference type="ARBA" id="ARBA00022679"/>
    </source>
</evidence>
<dbReference type="InterPro" id="IPR000014">
    <property type="entry name" value="PAS"/>
</dbReference>
<evidence type="ECO:0000313" key="10">
    <source>
        <dbReference type="EMBL" id="PCK33663.1"/>
    </source>
</evidence>
<dbReference type="Pfam" id="PF25487">
    <property type="entry name" value="ETR1_N"/>
    <property type="match status" value="1"/>
</dbReference>
<protein>
    <recommendedName>
        <fullName evidence="2">histidine kinase</fullName>
        <ecNumber evidence="2">2.7.13.3</ecNumber>
    </recommendedName>
</protein>
<feature type="domain" description="Histidine kinase" evidence="7">
    <location>
        <begin position="678"/>
        <end position="893"/>
    </location>
</feature>
<dbReference type="Pfam" id="PF13426">
    <property type="entry name" value="PAS_9"/>
    <property type="match status" value="1"/>
</dbReference>
<dbReference type="SUPFAM" id="SSF55785">
    <property type="entry name" value="PYP-like sensor domain (PAS domain)"/>
    <property type="match status" value="4"/>
</dbReference>
<evidence type="ECO:0000256" key="2">
    <source>
        <dbReference type="ARBA" id="ARBA00012438"/>
    </source>
</evidence>
<dbReference type="CDD" id="cd00130">
    <property type="entry name" value="PAS"/>
    <property type="match status" value="1"/>
</dbReference>
<dbReference type="NCBIfam" id="TIGR00229">
    <property type="entry name" value="sensory_box"/>
    <property type="match status" value="4"/>
</dbReference>
<comment type="catalytic activity">
    <reaction evidence="1">
        <text>ATP + protein L-histidine = ADP + protein N-phospho-L-histidine.</text>
        <dbReference type="EC" id="2.7.13.3"/>
    </reaction>
</comment>
<dbReference type="SUPFAM" id="SSF47384">
    <property type="entry name" value="Homodimeric domain of signal transducing histidine kinase"/>
    <property type="match status" value="1"/>
</dbReference>
<dbReference type="InterPro" id="IPR000700">
    <property type="entry name" value="PAS-assoc_C"/>
</dbReference>
<dbReference type="Pfam" id="PF08448">
    <property type="entry name" value="PAS_4"/>
    <property type="match status" value="1"/>
</dbReference>
<accession>A0A2A5JW08</accession>
<dbReference type="InterPro" id="IPR003594">
    <property type="entry name" value="HATPase_dom"/>
</dbReference>
<evidence type="ECO:0000259" key="7">
    <source>
        <dbReference type="PROSITE" id="PS50109"/>
    </source>
</evidence>